<protein>
    <submittedName>
        <fullName evidence="1">Uncharacterized protein</fullName>
    </submittedName>
</protein>
<reference evidence="1" key="1">
    <citation type="submission" date="2020-10" db="EMBL/GenBank/DDBJ databases">
        <authorList>
            <person name="Gilroy R."/>
        </authorList>
    </citation>
    <scope>NUCLEOTIDE SEQUENCE</scope>
    <source>
        <strain evidence="1">ChiGjej1B1-1684</strain>
    </source>
</reference>
<dbReference type="EMBL" id="DVNG01000120">
    <property type="protein sequence ID" value="HIU50954.1"/>
    <property type="molecule type" value="Genomic_DNA"/>
</dbReference>
<dbReference type="AlphaFoldDB" id="A0A9D1LZH3"/>
<proteinExistence type="predicted"/>
<name>A0A9D1LZH3_9FIRM</name>
<accession>A0A9D1LZH3</accession>
<sequence>MAVYPIMSVGKGGNTKHPMHSWNTEECISKDHEFYLTDELSESGKRYRLHARDAHRTDDFLPYVVLCPGCGREMKCVGGPKTLNTLGLYECKRCLNY</sequence>
<organism evidence="1 2">
    <name type="scientific">Candidatus Limousia pullorum</name>
    <dbReference type="NCBI Taxonomy" id="2840860"/>
    <lineage>
        <taxon>Bacteria</taxon>
        <taxon>Bacillati</taxon>
        <taxon>Bacillota</taxon>
        <taxon>Clostridia</taxon>
        <taxon>Eubacteriales</taxon>
        <taxon>Oscillospiraceae</taxon>
        <taxon>Oscillospiraceae incertae sedis</taxon>
        <taxon>Candidatus Limousia</taxon>
    </lineage>
</organism>
<reference evidence="1" key="2">
    <citation type="journal article" date="2021" name="PeerJ">
        <title>Extensive microbial diversity within the chicken gut microbiome revealed by metagenomics and culture.</title>
        <authorList>
            <person name="Gilroy R."/>
            <person name="Ravi A."/>
            <person name="Getino M."/>
            <person name="Pursley I."/>
            <person name="Horton D.L."/>
            <person name="Alikhan N.F."/>
            <person name="Baker D."/>
            <person name="Gharbi K."/>
            <person name="Hall N."/>
            <person name="Watson M."/>
            <person name="Adriaenssens E.M."/>
            <person name="Foster-Nyarko E."/>
            <person name="Jarju S."/>
            <person name="Secka A."/>
            <person name="Antonio M."/>
            <person name="Oren A."/>
            <person name="Chaudhuri R.R."/>
            <person name="La Ragione R."/>
            <person name="Hildebrand F."/>
            <person name="Pallen M.J."/>
        </authorList>
    </citation>
    <scope>NUCLEOTIDE SEQUENCE</scope>
    <source>
        <strain evidence="1">ChiGjej1B1-1684</strain>
    </source>
</reference>
<comment type="caution">
    <text evidence="1">The sequence shown here is derived from an EMBL/GenBank/DDBJ whole genome shotgun (WGS) entry which is preliminary data.</text>
</comment>
<dbReference type="Proteomes" id="UP000824118">
    <property type="component" value="Unassembled WGS sequence"/>
</dbReference>
<evidence type="ECO:0000313" key="1">
    <source>
        <dbReference type="EMBL" id="HIU50954.1"/>
    </source>
</evidence>
<evidence type="ECO:0000313" key="2">
    <source>
        <dbReference type="Proteomes" id="UP000824118"/>
    </source>
</evidence>
<gene>
    <name evidence="1" type="ORF">IAD22_08085</name>
</gene>